<feature type="domain" description="C-type lectin" evidence="4">
    <location>
        <begin position="173"/>
        <end position="291"/>
    </location>
</feature>
<proteinExistence type="predicted"/>
<evidence type="ECO:0000313" key="6">
    <source>
        <dbReference type="Proteomes" id="UP000324632"/>
    </source>
</evidence>
<feature type="region of interest" description="Disordered" evidence="2">
    <location>
        <begin position="1"/>
        <end position="26"/>
    </location>
</feature>
<dbReference type="CDD" id="cd03590">
    <property type="entry name" value="CLECT_DC-SIGN_like"/>
    <property type="match status" value="1"/>
</dbReference>
<dbReference type="InterPro" id="IPR050111">
    <property type="entry name" value="C-type_lectin/snaclec_domain"/>
</dbReference>
<dbReference type="SUPFAM" id="SSF56436">
    <property type="entry name" value="C-type lectin-like"/>
    <property type="match status" value="1"/>
</dbReference>
<dbReference type="SMART" id="SM00034">
    <property type="entry name" value="CLECT"/>
    <property type="match status" value="1"/>
</dbReference>
<keyword evidence="3" id="KW-1133">Transmembrane helix</keyword>
<dbReference type="InterPro" id="IPR016187">
    <property type="entry name" value="CTDL_fold"/>
</dbReference>
<reference evidence="5 6" key="1">
    <citation type="journal article" date="2019" name="Mol. Ecol. Resour.">
        <title>Chromosome-level genome assembly of Triplophysa tibetana, a fish adapted to the harsh high-altitude environment of the Tibetan Plateau.</title>
        <authorList>
            <person name="Yang X."/>
            <person name="Liu H."/>
            <person name="Ma Z."/>
            <person name="Zou Y."/>
            <person name="Zou M."/>
            <person name="Mao Y."/>
            <person name="Li X."/>
            <person name="Wang H."/>
            <person name="Chen T."/>
            <person name="Wang W."/>
            <person name="Yang R."/>
        </authorList>
    </citation>
    <scope>NUCLEOTIDE SEQUENCE [LARGE SCALE GENOMIC DNA]</scope>
    <source>
        <strain evidence="5">TTIB1903HZAU</strain>
        <tissue evidence="5">Muscle</tissue>
    </source>
</reference>
<feature type="transmembrane region" description="Helical" evidence="3">
    <location>
        <begin position="52"/>
        <end position="75"/>
    </location>
</feature>
<name>A0A5A9N8Z5_9TELE</name>
<organism evidence="5 6">
    <name type="scientific">Triplophysa tibetana</name>
    <dbReference type="NCBI Taxonomy" id="1572043"/>
    <lineage>
        <taxon>Eukaryota</taxon>
        <taxon>Metazoa</taxon>
        <taxon>Chordata</taxon>
        <taxon>Craniata</taxon>
        <taxon>Vertebrata</taxon>
        <taxon>Euteleostomi</taxon>
        <taxon>Actinopterygii</taxon>
        <taxon>Neopterygii</taxon>
        <taxon>Teleostei</taxon>
        <taxon>Ostariophysi</taxon>
        <taxon>Cypriniformes</taxon>
        <taxon>Nemacheilidae</taxon>
        <taxon>Triplophysa</taxon>
    </lineage>
</organism>
<dbReference type="GO" id="GO:0030246">
    <property type="term" value="F:carbohydrate binding"/>
    <property type="evidence" value="ECO:0007669"/>
    <property type="project" value="UniProtKB-KW"/>
</dbReference>
<feature type="compositionally biased region" description="Polar residues" evidence="2">
    <location>
        <begin position="7"/>
        <end position="16"/>
    </location>
</feature>
<dbReference type="AlphaFoldDB" id="A0A5A9N8Z5"/>
<keyword evidence="1 5" id="KW-0430">Lectin</keyword>
<accession>A0A5A9N8Z5</accession>
<dbReference type="EMBL" id="SOYY01000020">
    <property type="protein sequence ID" value="KAA0706474.1"/>
    <property type="molecule type" value="Genomic_DNA"/>
</dbReference>
<dbReference type="InterPro" id="IPR016186">
    <property type="entry name" value="C-type_lectin-like/link_sf"/>
</dbReference>
<dbReference type="InterPro" id="IPR001304">
    <property type="entry name" value="C-type_lectin-like"/>
</dbReference>
<sequence>MMRVSTDDSSSASVGNEYTDEFENPDTSDDAHFWRKESVRRFTGVSSVVRSGWHMCAVFSVTALILLILIITVSVGHVKFESKFSVTETNMKNFSQTLLTTLTRTKHLEEYGHKVHSDISNLEFNLQTLQGQINDMSDALQILHSKASQLRCEINKMNNSTQDQCCADGWFLFSSSCYFFSDDGMSWSSARTQCERKKAQLLVITNKLEKEFVVSKTKPLFYWLGLTDGRTGEWEWLDRTPYVMLRSEWMPGQPDDWQAHGMGGGEDCAHFHRDGRYNDDHCSRGYRYVCKTQPTSV</sequence>
<evidence type="ECO:0000256" key="3">
    <source>
        <dbReference type="SAM" id="Phobius"/>
    </source>
</evidence>
<evidence type="ECO:0000313" key="5">
    <source>
        <dbReference type="EMBL" id="KAA0706474.1"/>
    </source>
</evidence>
<dbReference type="InterPro" id="IPR033989">
    <property type="entry name" value="CD209-like_CTLD"/>
</dbReference>
<keyword evidence="6" id="KW-1185">Reference proteome</keyword>
<gene>
    <name evidence="5" type="ORF">E1301_Tti022532</name>
</gene>
<keyword evidence="3" id="KW-0472">Membrane</keyword>
<dbReference type="Gene3D" id="3.10.100.10">
    <property type="entry name" value="Mannose-Binding Protein A, subunit A"/>
    <property type="match status" value="1"/>
</dbReference>
<dbReference type="Proteomes" id="UP000324632">
    <property type="component" value="Chromosome 20"/>
</dbReference>
<dbReference type="PANTHER" id="PTHR22803">
    <property type="entry name" value="MANNOSE, PHOSPHOLIPASE, LECTIN RECEPTOR RELATED"/>
    <property type="match status" value="1"/>
</dbReference>
<evidence type="ECO:0000256" key="1">
    <source>
        <dbReference type="ARBA" id="ARBA00022734"/>
    </source>
</evidence>
<protein>
    <submittedName>
        <fullName evidence="5">C-type lectin domain family 10 member A</fullName>
    </submittedName>
</protein>
<evidence type="ECO:0000259" key="4">
    <source>
        <dbReference type="PROSITE" id="PS50041"/>
    </source>
</evidence>
<comment type="caution">
    <text evidence="5">The sequence shown here is derived from an EMBL/GenBank/DDBJ whole genome shotgun (WGS) entry which is preliminary data.</text>
</comment>
<keyword evidence="3" id="KW-0812">Transmembrane</keyword>
<dbReference type="PROSITE" id="PS50041">
    <property type="entry name" value="C_TYPE_LECTIN_2"/>
    <property type="match status" value="1"/>
</dbReference>
<dbReference type="Pfam" id="PF00059">
    <property type="entry name" value="Lectin_C"/>
    <property type="match status" value="1"/>
</dbReference>
<evidence type="ECO:0000256" key="2">
    <source>
        <dbReference type="SAM" id="MobiDB-lite"/>
    </source>
</evidence>